<dbReference type="InterPro" id="IPR051726">
    <property type="entry name" value="Chitin_Synth_Reg"/>
</dbReference>
<feature type="compositionally biased region" description="Basic and acidic residues" evidence="2">
    <location>
        <begin position="1586"/>
        <end position="1604"/>
    </location>
</feature>
<comment type="caution">
    <text evidence="3">The sequence shown here is derived from an EMBL/GenBank/DDBJ whole genome shotgun (WGS) entry which is preliminary data.</text>
</comment>
<dbReference type="Pfam" id="PF08238">
    <property type="entry name" value="Sel1"/>
    <property type="match status" value="6"/>
</dbReference>
<dbReference type="GeneID" id="42003528"/>
<dbReference type="EMBL" id="QEAO01000009">
    <property type="protein sequence ID" value="TPX35227.1"/>
    <property type="molecule type" value="Genomic_DNA"/>
</dbReference>
<name>A0A507C274_9FUNG</name>
<keyword evidence="4" id="KW-1185">Reference proteome</keyword>
<sequence length="1636" mass="177810">MATSIPAPRGPRLFLAKPSGITASSGQPSPTASLPPAWLETTVPTNMADLSSAVPPPTLQPLSIPELPPMEQLDTGLNLDTEMASSVISIPQPPPLRKWMAPASDATLPRGINSSDVAVSSPSTLQNGVISPPIAPAAFTHDIGPPPVPILNGPAATSETSVSVPVRQDAKSLPLQQPLPILEGASLHEEPLEDDFGLSRITKAFAEKGFSVSDDSAAPIITLRQQAEPETRPPLPIPVQPRTSSVQSLKPLVHNEQPKPTVLETVTKGKERGEPIVETRVEQPRVAPILPPKTLPAIPSMLQMKDVKPVVVESAEDTFGAPDPAVEVDERELNETVDERAVEQADSVVDTLPNLPIRTPNTPPESPKRGPGIWGRLGFGSKPAQKTRDRIPSNSASTSSLASVSSANSSVASVIPAIPPLPTSLPPPPPLSNLASRPESVSSVSSRPEVRPPSVENIESKNEEVMNQVERSVPVSGDLSPEILTPSGPPLPASAAVDIPLSKPKTTPPSTPTMEAPSMATPRTSSLPGTGPPQIPPPRLPTSMALSNIASTQASIPTVAPPAIPVTAPQHALFPTRSASIAQLKTATAANNSAAPASLPPTPAIPPPPSTVASAPNNVITPTIVSLPPASSITPPSTPVSMSDFPMPVNALADQGSYYQPESEAPVTQAPYTYIVGPDGQPQLIYTSEPMISNASEAMAPLSDEMASQAPEMINSRPTFTLRRGTTNRGGYTYSMGRDGQLDVTAHTAGATAKPVEVGQPTPKAIMYNGYKDGMSLVDTSDLFRFNARKSADLNVQFEFAKWLIETANENEDAAARKDLLLDEGFQWLRKLSSSGHADSQFFLGASYADDRDWDRAFPLFYQATKRSHQDAMYAVARCYEHGWGAKKDSNKALHFYRTAATAGNKAAMYRTGLALLNGELALRKDVRDGVKWLKRAATAADREFPHALFRLAEVYERGYPPIVHAEPAYALRLLKEAAALDFPPAMSRLGMAYEYGQYGVDKDERESIRWFMMAATLGEPDAQFSLAGWYLTGSPGNLDPSEYDALFWTQKSAEFGLPKAQYAMGYFHEMGIATIADADEARRWYIAAAKNGDERARRKLGHATSDSQVSERNETPRDKKDCLIIIVHMPTTRQSALLPYTKLKKVVDPLARPLHRIRNNDEDPRMRVFPRVLEQRKHAAELERDVNSDMVMAFPGLYDEQKVVVRKCLRRNVVQRIEARDVLESEMEKPLELASANHLVYDNFILPSAAHRPSAAIVGAGKMEIIETGVRDPRPETPKQHHGPMSEDTIADSPAHSNESLDQEKDFAFLYAEFIDANKRMKEEDHQSGSAGSSNNLLKEIREVTRDLADWIRGNLDYKPHFVEDVEEKSLSEQLQELLQDGKTKNLILGSPSVNSSVIGYTGANRYLVGDDSEIDMPQELKALVRACTPAVLEFKLAPRLKVVLEQRPPKSLVTALEKTLGVEIVPKKHIDEQHDRPKWGRSDNDGSVTTTIQYGSAWYVRPTLWTHFERERKIALEKMTCKKVNSKMTAVADKLDQIFQSRTEEAAIISQLESQLGPVDTYGERVTSLGAIHETTAAAKSASGKRDAHSSKREHASKERTKTANIDGEVSKPAVAEKDDKDQEQQQSALAPPK</sequence>
<feature type="compositionally biased region" description="Polar residues" evidence="2">
    <location>
        <begin position="21"/>
        <end position="32"/>
    </location>
</feature>
<evidence type="ECO:0000256" key="2">
    <source>
        <dbReference type="SAM" id="MobiDB-lite"/>
    </source>
</evidence>
<feature type="compositionally biased region" description="Basic and acidic residues" evidence="2">
    <location>
        <begin position="1617"/>
        <end position="1626"/>
    </location>
</feature>
<feature type="region of interest" description="Disordered" evidence="2">
    <location>
        <begin position="1579"/>
        <end position="1636"/>
    </location>
</feature>
<protein>
    <submittedName>
        <fullName evidence="3">Uncharacterized protein</fullName>
    </submittedName>
</protein>
<dbReference type="PANTHER" id="PTHR46430">
    <property type="entry name" value="PROTEIN SKT5-RELATED"/>
    <property type="match status" value="1"/>
</dbReference>
<feature type="compositionally biased region" description="Pro residues" evidence="2">
    <location>
        <begin position="417"/>
        <end position="431"/>
    </location>
</feature>
<keyword evidence="1" id="KW-0677">Repeat</keyword>
<dbReference type="InterPro" id="IPR006597">
    <property type="entry name" value="Sel1-like"/>
</dbReference>
<reference evidence="3 4" key="1">
    <citation type="journal article" date="2019" name="Sci. Rep.">
        <title>Comparative genomics of chytrid fungi reveal insights into the obligate biotrophic and pathogenic lifestyle of Synchytrium endobioticum.</title>
        <authorList>
            <person name="van de Vossenberg B.T.L.H."/>
            <person name="Warris S."/>
            <person name="Nguyen H.D.T."/>
            <person name="van Gent-Pelzer M.P.E."/>
            <person name="Joly D.L."/>
            <person name="van de Geest H.C."/>
            <person name="Bonants P.J.M."/>
            <person name="Smith D.S."/>
            <person name="Levesque C.A."/>
            <person name="van der Lee T.A.J."/>
        </authorList>
    </citation>
    <scope>NUCLEOTIDE SEQUENCE [LARGE SCALE GENOMIC DNA]</scope>
    <source>
        <strain evidence="3 4">JEL517</strain>
    </source>
</reference>
<dbReference type="OrthoDB" id="272077at2759"/>
<dbReference type="Gene3D" id="1.25.40.10">
    <property type="entry name" value="Tetratricopeptide repeat domain"/>
    <property type="match status" value="2"/>
</dbReference>
<feature type="region of interest" description="Disordered" evidence="2">
    <location>
        <begin position="338"/>
        <end position="471"/>
    </location>
</feature>
<evidence type="ECO:0000313" key="3">
    <source>
        <dbReference type="EMBL" id="TPX35227.1"/>
    </source>
</evidence>
<organism evidence="3 4">
    <name type="scientific">Synchytrium microbalum</name>
    <dbReference type="NCBI Taxonomy" id="1806994"/>
    <lineage>
        <taxon>Eukaryota</taxon>
        <taxon>Fungi</taxon>
        <taxon>Fungi incertae sedis</taxon>
        <taxon>Chytridiomycota</taxon>
        <taxon>Chytridiomycota incertae sedis</taxon>
        <taxon>Chytridiomycetes</taxon>
        <taxon>Synchytriales</taxon>
        <taxon>Synchytriaceae</taxon>
        <taxon>Synchytrium</taxon>
    </lineage>
</organism>
<gene>
    <name evidence="3" type="ORF">SmJEL517_g02303</name>
</gene>
<dbReference type="STRING" id="1806994.A0A507C274"/>
<feature type="region of interest" description="Disordered" evidence="2">
    <location>
        <begin position="1"/>
        <end position="73"/>
    </location>
</feature>
<dbReference type="InterPro" id="IPR011990">
    <property type="entry name" value="TPR-like_helical_dom_sf"/>
</dbReference>
<feature type="compositionally biased region" description="Basic and acidic residues" evidence="2">
    <location>
        <begin position="1271"/>
        <end position="1280"/>
    </location>
</feature>
<dbReference type="SMART" id="SM00671">
    <property type="entry name" value="SEL1"/>
    <property type="match status" value="7"/>
</dbReference>
<evidence type="ECO:0000256" key="1">
    <source>
        <dbReference type="ARBA" id="ARBA00022737"/>
    </source>
</evidence>
<feature type="compositionally biased region" description="Low complexity" evidence="2">
    <location>
        <begin position="393"/>
        <end position="416"/>
    </location>
</feature>
<dbReference type="RefSeq" id="XP_031025754.1">
    <property type="nucleotide sequence ID" value="XM_031168231.1"/>
</dbReference>
<dbReference type="Proteomes" id="UP000319731">
    <property type="component" value="Unassembled WGS sequence"/>
</dbReference>
<evidence type="ECO:0000313" key="4">
    <source>
        <dbReference type="Proteomes" id="UP000319731"/>
    </source>
</evidence>
<feature type="compositionally biased region" description="Low complexity" evidence="2">
    <location>
        <begin position="432"/>
        <end position="456"/>
    </location>
</feature>
<dbReference type="SUPFAM" id="SSF81901">
    <property type="entry name" value="HCP-like"/>
    <property type="match status" value="1"/>
</dbReference>
<feature type="region of interest" description="Disordered" evidence="2">
    <location>
        <begin position="1271"/>
        <end position="1299"/>
    </location>
</feature>
<feature type="region of interest" description="Disordered" evidence="2">
    <location>
        <begin position="1097"/>
        <end position="1116"/>
    </location>
</feature>
<accession>A0A507C274</accession>
<feature type="region of interest" description="Disordered" evidence="2">
    <location>
        <begin position="486"/>
        <end position="532"/>
    </location>
</feature>
<proteinExistence type="predicted"/>